<feature type="transmembrane region" description="Helical" evidence="1">
    <location>
        <begin position="42"/>
        <end position="60"/>
    </location>
</feature>
<organism evidence="3 4">
    <name type="scientific">Candidatus Gottesmanbacteria bacterium RBG_16_43_7</name>
    <dbReference type="NCBI Taxonomy" id="1798373"/>
    <lineage>
        <taxon>Bacteria</taxon>
        <taxon>Candidatus Gottesmaniibacteriota</taxon>
    </lineage>
</organism>
<feature type="transmembrane region" description="Helical" evidence="1">
    <location>
        <begin position="20"/>
        <end position="36"/>
    </location>
</feature>
<comment type="caution">
    <text evidence="3">The sequence shown here is derived from an EMBL/GenBank/DDBJ whole genome shotgun (WGS) entry which is preliminary data.</text>
</comment>
<evidence type="ECO:0000256" key="1">
    <source>
        <dbReference type="SAM" id="Phobius"/>
    </source>
</evidence>
<keyword evidence="1" id="KW-0472">Membrane</keyword>
<feature type="domain" description="DUF2061" evidence="2">
    <location>
        <begin position="15"/>
        <end position="66"/>
    </location>
</feature>
<gene>
    <name evidence="3" type="ORF">A2154_00420</name>
</gene>
<sequence length="73" mass="8486">MGKIRKFFEQPHRSLAKAITFRALVIITNGSLVYIITRRIDLTSGVVLLQAVVNTLLYIIHERAWNRIHWGKQ</sequence>
<proteinExistence type="predicted"/>
<evidence type="ECO:0000313" key="3">
    <source>
        <dbReference type="EMBL" id="OGG08755.1"/>
    </source>
</evidence>
<dbReference type="InterPro" id="IPR018638">
    <property type="entry name" value="DUF2061_membrane"/>
</dbReference>
<evidence type="ECO:0000259" key="2">
    <source>
        <dbReference type="Pfam" id="PF09834"/>
    </source>
</evidence>
<reference evidence="3 4" key="1">
    <citation type="journal article" date="2016" name="Nat. Commun.">
        <title>Thousands of microbial genomes shed light on interconnected biogeochemical processes in an aquifer system.</title>
        <authorList>
            <person name="Anantharaman K."/>
            <person name="Brown C.T."/>
            <person name="Hug L.A."/>
            <person name="Sharon I."/>
            <person name="Castelle C.J."/>
            <person name="Probst A.J."/>
            <person name="Thomas B.C."/>
            <person name="Singh A."/>
            <person name="Wilkins M.J."/>
            <person name="Karaoz U."/>
            <person name="Brodie E.L."/>
            <person name="Williams K.H."/>
            <person name="Hubbard S.S."/>
            <person name="Banfield J.F."/>
        </authorList>
    </citation>
    <scope>NUCLEOTIDE SEQUENCE [LARGE SCALE GENOMIC DNA]</scope>
</reference>
<evidence type="ECO:0000313" key="4">
    <source>
        <dbReference type="Proteomes" id="UP000176854"/>
    </source>
</evidence>
<accession>A0A1F5Z8Q9</accession>
<name>A0A1F5Z8Q9_9BACT</name>
<dbReference type="Pfam" id="PF09834">
    <property type="entry name" value="DUF2061"/>
    <property type="match status" value="1"/>
</dbReference>
<keyword evidence="1" id="KW-0812">Transmembrane</keyword>
<keyword evidence="1" id="KW-1133">Transmembrane helix</keyword>
<dbReference type="AlphaFoldDB" id="A0A1F5Z8Q9"/>
<dbReference type="Proteomes" id="UP000176854">
    <property type="component" value="Unassembled WGS sequence"/>
</dbReference>
<protein>
    <recommendedName>
        <fullName evidence="2">DUF2061 domain-containing protein</fullName>
    </recommendedName>
</protein>
<dbReference type="EMBL" id="MFJC01000048">
    <property type="protein sequence ID" value="OGG08755.1"/>
    <property type="molecule type" value="Genomic_DNA"/>
</dbReference>